<gene>
    <name evidence="7" type="ORF">OUO13_17915</name>
</gene>
<dbReference type="RefSeq" id="WP_283175264.1">
    <property type="nucleotide sequence ID" value="NZ_JAPNOA010000058.1"/>
</dbReference>
<name>A0A9X3IUK9_9GAMM</name>
<evidence type="ECO:0000313" key="7">
    <source>
        <dbReference type="EMBL" id="MCY0967059.1"/>
    </source>
</evidence>
<organism evidence="7 8">
    <name type="scientific">Parathalassolituus penaei</name>
    <dbReference type="NCBI Taxonomy" id="2997323"/>
    <lineage>
        <taxon>Bacteria</taxon>
        <taxon>Pseudomonadati</taxon>
        <taxon>Pseudomonadota</taxon>
        <taxon>Gammaproteobacteria</taxon>
        <taxon>Oceanospirillales</taxon>
        <taxon>Oceanospirillaceae</taxon>
        <taxon>Parathalassolituus</taxon>
    </lineage>
</organism>
<dbReference type="SUPFAM" id="SSF46785">
    <property type="entry name" value="Winged helix' DNA-binding domain"/>
    <property type="match status" value="1"/>
</dbReference>
<reference evidence="7" key="1">
    <citation type="submission" date="2022-11" db="EMBL/GenBank/DDBJ databases">
        <title>Parathalassolutuus dongxingensis gen. nov., sp. nov., a novel member of family Oceanospirillaceae isolated from a coastal shrimp pond in Guangxi, China.</title>
        <authorList>
            <person name="Chen H."/>
        </authorList>
    </citation>
    <scope>NUCLEOTIDE SEQUENCE</scope>
    <source>
        <strain evidence="7">G-43</strain>
    </source>
</reference>
<accession>A0A9X3IUK9</accession>
<evidence type="ECO:0000256" key="1">
    <source>
        <dbReference type="ARBA" id="ARBA00004496"/>
    </source>
</evidence>
<dbReference type="SMART" id="SM00347">
    <property type="entry name" value="HTH_MARR"/>
    <property type="match status" value="1"/>
</dbReference>
<dbReference type="InterPro" id="IPR000835">
    <property type="entry name" value="HTH_MarR-typ"/>
</dbReference>
<comment type="caution">
    <text evidence="7">The sequence shown here is derived from an EMBL/GenBank/DDBJ whole genome shotgun (WGS) entry which is preliminary data.</text>
</comment>
<dbReference type="EMBL" id="JAPNOA010000058">
    <property type="protein sequence ID" value="MCY0967059.1"/>
    <property type="molecule type" value="Genomic_DNA"/>
</dbReference>
<evidence type="ECO:0000256" key="4">
    <source>
        <dbReference type="ARBA" id="ARBA00023125"/>
    </source>
</evidence>
<dbReference type="PROSITE" id="PS50995">
    <property type="entry name" value="HTH_MARR_2"/>
    <property type="match status" value="1"/>
</dbReference>
<keyword evidence="3" id="KW-0805">Transcription regulation</keyword>
<dbReference type="Proteomes" id="UP001150830">
    <property type="component" value="Unassembled WGS sequence"/>
</dbReference>
<dbReference type="PANTHER" id="PTHR33164">
    <property type="entry name" value="TRANSCRIPTIONAL REGULATOR, MARR FAMILY"/>
    <property type="match status" value="1"/>
</dbReference>
<keyword evidence="4" id="KW-0238">DNA-binding</keyword>
<evidence type="ECO:0000259" key="6">
    <source>
        <dbReference type="PROSITE" id="PS50995"/>
    </source>
</evidence>
<dbReference type="GO" id="GO:0005737">
    <property type="term" value="C:cytoplasm"/>
    <property type="evidence" value="ECO:0007669"/>
    <property type="project" value="UniProtKB-SubCell"/>
</dbReference>
<evidence type="ECO:0000256" key="3">
    <source>
        <dbReference type="ARBA" id="ARBA00023015"/>
    </source>
</evidence>
<proteinExistence type="predicted"/>
<keyword evidence="8" id="KW-1185">Reference proteome</keyword>
<dbReference type="InterPro" id="IPR055166">
    <property type="entry name" value="Transc_reg_Sar_Rot_HTH"/>
</dbReference>
<dbReference type="PRINTS" id="PR00598">
    <property type="entry name" value="HTHMARR"/>
</dbReference>
<dbReference type="Pfam" id="PF22381">
    <property type="entry name" value="Staph_reg_Sar_Rot"/>
    <property type="match status" value="1"/>
</dbReference>
<dbReference type="InterPro" id="IPR036388">
    <property type="entry name" value="WH-like_DNA-bd_sf"/>
</dbReference>
<dbReference type="InterPro" id="IPR039422">
    <property type="entry name" value="MarR/SlyA-like"/>
</dbReference>
<keyword evidence="5" id="KW-0804">Transcription</keyword>
<comment type="subcellular location">
    <subcellularLocation>
        <location evidence="1">Cytoplasm</location>
    </subcellularLocation>
</comment>
<dbReference type="Gene3D" id="1.10.10.10">
    <property type="entry name" value="Winged helix-like DNA-binding domain superfamily/Winged helix DNA-binding domain"/>
    <property type="match status" value="1"/>
</dbReference>
<evidence type="ECO:0000313" key="8">
    <source>
        <dbReference type="Proteomes" id="UP001150830"/>
    </source>
</evidence>
<dbReference type="PANTHER" id="PTHR33164:SF5">
    <property type="entry name" value="ORGANIC HYDROPEROXIDE RESISTANCE TRANSCRIPTIONAL REGULATOR"/>
    <property type="match status" value="1"/>
</dbReference>
<dbReference type="InterPro" id="IPR011991">
    <property type="entry name" value="ArsR-like_HTH"/>
</dbReference>
<evidence type="ECO:0000256" key="2">
    <source>
        <dbReference type="ARBA" id="ARBA00022490"/>
    </source>
</evidence>
<dbReference type="FunFam" id="1.10.10.10:FF:000163">
    <property type="entry name" value="MarR family transcriptional regulator"/>
    <property type="match status" value="1"/>
</dbReference>
<dbReference type="CDD" id="cd00090">
    <property type="entry name" value="HTH_ARSR"/>
    <property type="match status" value="1"/>
</dbReference>
<feature type="domain" description="HTH marR-type" evidence="6">
    <location>
        <begin position="15"/>
        <end position="148"/>
    </location>
</feature>
<dbReference type="AlphaFoldDB" id="A0A9X3IUK9"/>
<sequence>MTTPDTPEQAVPLLHQQICFPLYAASNLIVRSYGPLLKPLGLTYPQYLVMMLLWEKPELSVGELGEALHLDSGTLTPLLKRLESNGLVNRRRCNEDERRVLVSASEQGQALRAEAALVQQQMACRLGEDLPWLLELKTDLHKLIRLLD</sequence>
<evidence type="ECO:0000256" key="5">
    <source>
        <dbReference type="ARBA" id="ARBA00023163"/>
    </source>
</evidence>
<dbReference type="GO" id="GO:0003700">
    <property type="term" value="F:DNA-binding transcription factor activity"/>
    <property type="evidence" value="ECO:0007669"/>
    <property type="project" value="InterPro"/>
</dbReference>
<protein>
    <submittedName>
        <fullName evidence="7">MarR family transcriptional regulator</fullName>
    </submittedName>
</protein>
<dbReference type="GO" id="GO:0003677">
    <property type="term" value="F:DNA binding"/>
    <property type="evidence" value="ECO:0007669"/>
    <property type="project" value="UniProtKB-KW"/>
</dbReference>
<keyword evidence="2" id="KW-0963">Cytoplasm</keyword>
<dbReference type="GO" id="GO:0006950">
    <property type="term" value="P:response to stress"/>
    <property type="evidence" value="ECO:0007669"/>
    <property type="project" value="TreeGrafter"/>
</dbReference>
<dbReference type="InterPro" id="IPR036390">
    <property type="entry name" value="WH_DNA-bd_sf"/>
</dbReference>